<accession>A0A1C3NW51</accession>
<proteinExistence type="predicted"/>
<dbReference type="EMBL" id="FLUV01000708">
    <property type="protein sequence ID" value="SBW20452.1"/>
    <property type="molecule type" value="Genomic_DNA"/>
</dbReference>
<evidence type="ECO:0000313" key="1">
    <source>
        <dbReference type="EMBL" id="SBW20452.1"/>
    </source>
</evidence>
<sequence>MAHVKRLGFRPRDWYGRRVTMRPLREVIGEGVRRVREGAGARQDDVARAARLFGLAWNRSRVGTLERGEKAISAEELALLPHVLERACKRPVTLEDLIPSWERIDLAANAWTTGQQLLDTYASRNKLTLSGQVLLDIAETPVGQSLPDPEAFRAVLDLERQVRDRLWELRVSGYTSGSHNEPGGSEAVARWDRQAGEPERKAAKRLGEHPVVLVGLSHFLWGRTLSEERDRLVDERVGPNVGADTRRALRGRITRHLVDQLGEEIERRSGEKVGEHHEET</sequence>
<protein>
    <submittedName>
        <fullName evidence="1">Uncharacterized protein</fullName>
    </submittedName>
</protein>
<gene>
    <name evidence="1" type="ORF">FDG2_1697</name>
</gene>
<name>A0A1C3NW51_9ACTN</name>
<keyword evidence="2" id="KW-1185">Reference proteome</keyword>
<reference evidence="2" key="1">
    <citation type="submission" date="2016-02" db="EMBL/GenBank/DDBJ databases">
        <authorList>
            <person name="Wibberg D."/>
        </authorList>
    </citation>
    <scope>NUCLEOTIDE SEQUENCE [LARGE SCALE GENOMIC DNA]</scope>
</reference>
<dbReference type="AlphaFoldDB" id="A0A1C3NW51"/>
<organism evidence="1 2">
    <name type="scientific">Candidatus Protofrankia californiensis</name>
    <dbReference type="NCBI Taxonomy" id="1839754"/>
    <lineage>
        <taxon>Bacteria</taxon>
        <taxon>Bacillati</taxon>
        <taxon>Actinomycetota</taxon>
        <taxon>Actinomycetes</taxon>
        <taxon>Frankiales</taxon>
        <taxon>Frankiaceae</taxon>
        <taxon>Protofrankia</taxon>
    </lineage>
</organism>
<evidence type="ECO:0000313" key="2">
    <source>
        <dbReference type="Proteomes" id="UP000199013"/>
    </source>
</evidence>
<dbReference type="Proteomes" id="UP000199013">
    <property type="component" value="Unassembled WGS sequence"/>
</dbReference>
<dbReference type="GO" id="GO:0003677">
    <property type="term" value="F:DNA binding"/>
    <property type="evidence" value="ECO:0007669"/>
    <property type="project" value="InterPro"/>
</dbReference>
<dbReference type="Gene3D" id="1.10.260.40">
    <property type="entry name" value="lambda repressor-like DNA-binding domains"/>
    <property type="match status" value="1"/>
</dbReference>
<dbReference type="InterPro" id="IPR010982">
    <property type="entry name" value="Lambda_DNA-bd_dom_sf"/>
</dbReference>